<keyword evidence="4" id="KW-1003">Cell membrane</keyword>
<dbReference type="PROSITE" id="PS50893">
    <property type="entry name" value="ABC_TRANSPORTER_2"/>
    <property type="match status" value="1"/>
</dbReference>
<accession>A0ABT2V4Q0</accession>
<dbReference type="RefSeq" id="WP_158360215.1">
    <property type="nucleotide sequence ID" value="NZ_JAOQJF010000051.1"/>
</dbReference>
<dbReference type="PROSITE" id="PS00211">
    <property type="entry name" value="ABC_TRANSPORTER_1"/>
    <property type="match status" value="1"/>
</dbReference>
<evidence type="ECO:0000256" key="5">
    <source>
        <dbReference type="ARBA" id="ARBA00022741"/>
    </source>
</evidence>
<dbReference type="PANTHER" id="PTHR43297">
    <property type="entry name" value="OLIGOPEPTIDE TRANSPORT ATP-BINDING PROTEIN APPD"/>
    <property type="match status" value="1"/>
</dbReference>
<protein>
    <submittedName>
        <fullName evidence="9">ABC transporter ATP-binding protein</fullName>
    </submittedName>
</protein>
<dbReference type="EMBL" id="JAOQJF010000051">
    <property type="protein sequence ID" value="MCU6801342.1"/>
    <property type="molecule type" value="Genomic_DNA"/>
</dbReference>
<dbReference type="Proteomes" id="UP001652395">
    <property type="component" value="Unassembled WGS sequence"/>
</dbReference>
<evidence type="ECO:0000256" key="1">
    <source>
        <dbReference type="ARBA" id="ARBA00004202"/>
    </source>
</evidence>
<keyword evidence="6 9" id="KW-0067">ATP-binding</keyword>
<dbReference type="PANTHER" id="PTHR43297:SF2">
    <property type="entry name" value="DIPEPTIDE TRANSPORT ATP-BINDING PROTEIN DPPD"/>
    <property type="match status" value="1"/>
</dbReference>
<keyword evidence="5" id="KW-0547">Nucleotide-binding</keyword>
<comment type="subcellular location">
    <subcellularLocation>
        <location evidence="1">Cell membrane</location>
        <topology evidence="1">Peripheral membrane protein</topology>
    </subcellularLocation>
</comment>
<evidence type="ECO:0000256" key="2">
    <source>
        <dbReference type="ARBA" id="ARBA00005417"/>
    </source>
</evidence>
<dbReference type="InterPro" id="IPR027417">
    <property type="entry name" value="P-loop_NTPase"/>
</dbReference>
<comment type="caution">
    <text evidence="9">The sequence shown here is derived from an EMBL/GenBank/DDBJ whole genome shotgun (WGS) entry which is preliminary data.</text>
</comment>
<dbReference type="InterPro" id="IPR050388">
    <property type="entry name" value="ABC_Ni/Peptide_Import"/>
</dbReference>
<reference evidence="9 10" key="1">
    <citation type="journal article" date="2021" name="ISME Commun">
        <title>Automated analysis of genomic sequences facilitates high-throughput and comprehensive description of bacteria.</title>
        <authorList>
            <person name="Hitch T.C.A."/>
        </authorList>
    </citation>
    <scope>NUCLEOTIDE SEQUENCE [LARGE SCALE GENOMIC DNA]</scope>
    <source>
        <strain evidence="10">f_CCE</strain>
    </source>
</reference>
<evidence type="ECO:0000256" key="6">
    <source>
        <dbReference type="ARBA" id="ARBA00022840"/>
    </source>
</evidence>
<dbReference type="InterPro" id="IPR017871">
    <property type="entry name" value="ABC_transporter-like_CS"/>
</dbReference>
<proteinExistence type="inferred from homology"/>
<dbReference type="SMART" id="SM00382">
    <property type="entry name" value="AAA"/>
    <property type="match status" value="1"/>
</dbReference>
<comment type="similarity">
    <text evidence="2">Belongs to the ABC transporter superfamily.</text>
</comment>
<keyword evidence="3" id="KW-0813">Transport</keyword>
<dbReference type="InterPro" id="IPR003593">
    <property type="entry name" value="AAA+_ATPase"/>
</dbReference>
<evidence type="ECO:0000313" key="10">
    <source>
        <dbReference type="Proteomes" id="UP001652395"/>
    </source>
</evidence>
<dbReference type="InterPro" id="IPR003439">
    <property type="entry name" value="ABC_transporter-like_ATP-bd"/>
</dbReference>
<dbReference type="Gene3D" id="3.40.50.300">
    <property type="entry name" value="P-loop containing nucleotide triphosphate hydrolases"/>
    <property type="match status" value="1"/>
</dbReference>
<evidence type="ECO:0000256" key="7">
    <source>
        <dbReference type="ARBA" id="ARBA00023136"/>
    </source>
</evidence>
<sequence>MEERLLEVKNLKVSFNVGKKKLTAVENVEFSLDKGKVIGIVGESGCGKSVTATSILRLVPPAVSIIDEDSQILFDGEDLVKAPEARMREIRGNEISMIFQEPMSSLNPVYRIGDQMLEMIRTHNKQISKKDALDQCVEMLKRVGIPSPEQRIREFPHQLSGGMRQRVMIAMALLCNPKLLIADEPTTALDVTIQAQILRIIKTLTKESNTSVILITHDMGVVAEVADHVMVMYAGKSVEYGTAEDIFDHPKHPYTIGLLNSIPKLGSGQEEHLYTIEGTVPGLDEMPEGCRFCTRCQHATEQCRKKDPGMREVDGHMVRCFLYGKEGEN</sequence>
<organism evidence="9 10">
    <name type="scientific">Alitiscatomonas aceti</name>
    <dbReference type="NCBI Taxonomy" id="2981724"/>
    <lineage>
        <taxon>Bacteria</taxon>
        <taxon>Bacillati</taxon>
        <taxon>Bacillota</taxon>
        <taxon>Clostridia</taxon>
        <taxon>Lachnospirales</taxon>
        <taxon>Lachnospiraceae</taxon>
        <taxon>Alitiscatomonas</taxon>
    </lineage>
</organism>
<evidence type="ECO:0000256" key="4">
    <source>
        <dbReference type="ARBA" id="ARBA00022475"/>
    </source>
</evidence>
<feature type="domain" description="ABC transporter" evidence="8">
    <location>
        <begin position="6"/>
        <end position="259"/>
    </location>
</feature>
<keyword evidence="7" id="KW-0472">Membrane</keyword>
<evidence type="ECO:0000256" key="3">
    <source>
        <dbReference type="ARBA" id="ARBA00022448"/>
    </source>
</evidence>
<dbReference type="GO" id="GO:0005524">
    <property type="term" value="F:ATP binding"/>
    <property type="evidence" value="ECO:0007669"/>
    <property type="project" value="UniProtKB-KW"/>
</dbReference>
<dbReference type="Pfam" id="PF00005">
    <property type="entry name" value="ABC_tran"/>
    <property type="match status" value="1"/>
</dbReference>
<gene>
    <name evidence="9" type="ORF">OCV69_15670</name>
</gene>
<dbReference type="CDD" id="cd03257">
    <property type="entry name" value="ABC_NikE_OppD_transporters"/>
    <property type="match status" value="1"/>
</dbReference>
<evidence type="ECO:0000313" key="9">
    <source>
        <dbReference type="EMBL" id="MCU6801342.1"/>
    </source>
</evidence>
<name>A0ABT2V4Q0_9FIRM</name>
<dbReference type="InterPro" id="IPR013563">
    <property type="entry name" value="Oligopep_ABC_C"/>
</dbReference>
<dbReference type="Pfam" id="PF08352">
    <property type="entry name" value="oligo_HPY"/>
    <property type="match status" value="1"/>
</dbReference>
<keyword evidence="10" id="KW-1185">Reference proteome</keyword>
<dbReference type="NCBIfam" id="TIGR01727">
    <property type="entry name" value="oligo_HPY"/>
    <property type="match status" value="1"/>
</dbReference>
<dbReference type="SUPFAM" id="SSF52540">
    <property type="entry name" value="P-loop containing nucleoside triphosphate hydrolases"/>
    <property type="match status" value="1"/>
</dbReference>
<evidence type="ECO:0000259" key="8">
    <source>
        <dbReference type="PROSITE" id="PS50893"/>
    </source>
</evidence>